<evidence type="ECO:0000256" key="2">
    <source>
        <dbReference type="ARBA" id="ARBA00010790"/>
    </source>
</evidence>
<dbReference type="InterPro" id="IPR012132">
    <property type="entry name" value="GMC_OxRdtase"/>
</dbReference>
<protein>
    <recommendedName>
        <fullName evidence="5">Glucose-methanol-choline oxidoreductase N-terminal domain-containing protein</fullName>
    </recommendedName>
</protein>
<dbReference type="Pfam" id="PF00732">
    <property type="entry name" value="GMC_oxred_N"/>
    <property type="match status" value="1"/>
</dbReference>
<organism evidence="6">
    <name type="scientific">marine metagenome</name>
    <dbReference type="NCBI Taxonomy" id="408172"/>
    <lineage>
        <taxon>unclassified sequences</taxon>
        <taxon>metagenomes</taxon>
        <taxon>ecological metagenomes</taxon>
    </lineage>
</organism>
<name>A0A382AHA8_9ZZZZ</name>
<dbReference type="InterPro" id="IPR000172">
    <property type="entry name" value="GMC_OxRdtase_N"/>
</dbReference>
<dbReference type="Gene3D" id="3.50.50.60">
    <property type="entry name" value="FAD/NAD(P)-binding domain"/>
    <property type="match status" value="1"/>
</dbReference>
<dbReference type="PANTHER" id="PTHR11552:SF147">
    <property type="entry name" value="CHOLINE DEHYDROGENASE, MITOCHONDRIAL"/>
    <property type="match status" value="1"/>
</dbReference>
<feature type="non-terminal residue" evidence="6">
    <location>
        <position position="157"/>
    </location>
</feature>
<dbReference type="InterPro" id="IPR036188">
    <property type="entry name" value="FAD/NAD-bd_sf"/>
</dbReference>
<reference evidence="6" key="1">
    <citation type="submission" date="2018-05" db="EMBL/GenBank/DDBJ databases">
        <authorList>
            <person name="Lanie J.A."/>
            <person name="Ng W.-L."/>
            <person name="Kazmierczak K.M."/>
            <person name="Andrzejewski T.M."/>
            <person name="Davidsen T.M."/>
            <person name="Wayne K.J."/>
            <person name="Tettelin H."/>
            <person name="Glass J.I."/>
            <person name="Rusch D."/>
            <person name="Podicherti R."/>
            <person name="Tsui H.-C.T."/>
            <person name="Winkler M.E."/>
        </authorList>
    </citation>
    <scope>NUCLEOTIDE SEQUENCE</scope>
</reference>
<proteinExistence type="inferred from homology"/>
<dbReference type="SUPFAM" id="SSF51905">
    <property type="entry name" value="FAD/NAD(P)-binding domain"/>
    <property type="match status" value="1"/>
</dbReference>
<dbReference type="PANTHER" id="PTHR11552">
    <property type="entry name" value="GLUCOSE-METHANOL-CHOLINE GMC OXIDOREDUCTASE"/>
    <property type="match status" value="1"/>
</dbReference>
<accession>A0A382AHA8</accession>
<comment type="cofactor">
    <cofactor evidence="1">
        <name>FAD</name>
        <dbReference type="ChEBI" id="CHEBI:57692"/>
    </cofactor>
</comment>
<dbReference type="PROSITE" id="PS00623">
    <property type="entry name" value="GMC_OXRED_1"/>
    <property type="match status" value="1"/>
</dbReference>
<evidence type="ECO:0000256" key="3">
    <source>
        <dbReference type="ARBA" id="ARBA00022630"/>
    </source>
</evidence>
<keyword evidence="4" id="KW-0274">FAD</keyword>
<gene>
    <name evidence="6" type="ORF">METZ01_LOCUS153804</name>
</gene>
<dbReference type="GO" id="GO:0016614">
    <property type="term" value="F:oxidoreductase activity, acting on CH-OH group of donors"/>
    <property type="evidence" value="ECO:0007669"/>
    <property type="project" value="InterPro"/>
</dbReference>
<feature type="domain" description="Glucose-methanol-choline oxidoreductase N-terminal" evidence="5">
    <location>
        <begin position="121"/>
        <end position="144"/>
    </location>
</feature>
<evidence type="ECO:0000313" key="6">
    <source>
        <dbReference type="EMBL" id="SVB00950.1"/>
    </source>
</evidence>
<comment type="similarity">
    <text evidence="2">Belongs to the GMC oxidoreductase family.</text>
</comment>
<evidence type="ECO:0000259" key="5">
    <source>
        <dbReference type="PROSITE" id="PS00623"/>
    </source>
</evidence>
<sequence>MILGHFRESTPYQIFLFSKGLAILYDLRGWKKGKKVGVMNEGTQYDYIIVGAGSAGSALAYRLSESSEKNILLLEAGKASHPYSRLPVSFGLLIDNPAANWRYFSEPEAGTANRAIPVPRGKLLGGSSSINGLVYVRGQTLDYETWAQLGCRGWSWS</sequence>
<dbReference type="Gene3D" id="3.30.560.10">
    <property type="entry name" value="Glucose Oxidase, domain 3"/>
    <property type="match status" value="1"/>
</dbReference>
<keyword evidence="3" id="KW-0285">Flavoprotein</keyword>
<dbReference type="GO" id="GO:0050660">
    <property type="term" value="F:flavin adenine dinucleotide binding"/>
    <property type="evidence" value="ECO:0007669"/>
    <property type="project" value="InterPro"/>
</dbReference>
<dbReference type="EMBL" id="UINC01025412">
    <property type="protein sequence ID" value="SVB00950.1"/>
    <property type="molecule type" value="Genomic_DNA"/>
</dbReference>
<dbReference type="AlphaFoldDB" id="A0A382AHA8"/>
<evidence type="ECO:0000256" key="1">
    <source>
        <dbReference type="ARBA" id="ARBA00001974"/>
    </source>
</evidence>
<evidence type="ECO:0000256" key="4">
    <source>
        <dbReference type="ARBA" id="ARBA00022827"/>
    </source>
</evidence>